<dbReference type="InterPro" id="IPR003423">
    <property type="entry name" value="OMP_efflux"/>
</dbReference>
<reference evidence="3 4" key="1">
    <citation type="submission" date="2023-02" db="EMBL/GenBank/DDBJ databases">
        <title>Description and genomic characterization of Microbulbifer bruguierae sp. nov., isolated from the sediment of mangrove plant Bruguiera sexangula.</title>
        <authorList>
            <person name="Long M."/>
        </authorList>
    </citation>
    <scope>NUCLEOTIDE SEQUENCE [LARGE SCALE GENOMIC DNA]</scope>
    <source>
        <strain evidence="3 4">H12</strain>
    </source>
</reference>
<name>A0ABY8NI18_9GAMM</name>
<accession>A0ABY8NI18</accession>
<evidence type="ECO:0000313" key="3">
    <source>
        <dbReference type="EMBL" id="WGL18463.1"/>
    </source>
</evidence>
<dbReference type="SUPFAM" id="SSF56954">
    <property type="entry name" value="Outer membrane efflux proteins (OEP)"/>
    <property type="match status" value="1"/>
</dbReference>
<feature type="chain" id="PRO_5046369624" evidence="2">
    <location>
        <begin position="35"/>
        <end position="436"/>
    </location>
</feature>
<evidence type="ECO:0000256" key="2">
    <source>
        <dbReference type="SAM" id="SignalP"/>
    </source>
</evidence>
<keyword evidence="4" id="KW-1185">Reference proteome</keyword>
<organism evidence="3 4">
    <name type="scientific">Microbulbifer bruguierae</name>
    <dbReference type="NCBI Taxonomy" id="3029061"/>
    <lineage>
        <taxon>Bacteria</taxon>
        <taxon>Pseudomonadati</taxon>
        <taxon>Pseudomonadota</taxon>
        <taxon>Gammaproteobacteria</taxon>
        <taxon>Cellvibrionales</taxon>
        <taxon>Microbulbiferaceae</taxon>
        <taxon>Microbulbifer</taxon>
    </lineage>
</organism>
<comment type="similarity">
    <text evidence="1">Belongs to the outer membrane factor (OMF) (TC 1.B.17) family.</text>
</comment>
<feature type="signal peptide" evidence="2">
    <location>
        <begin position="1"/>
        <end position="34"/>
    </location>
</feature>
<dbReference type="Proteomes" id="UP001236500">
    <property type="component" value="Chromosome"/>
</dbReference>
<evidence type="ECO:0000313" key="4">
    <source>
        <dbReference type="Proteomes" id="UP001236500"/>
    </source>
</evidence>
<dbReference type="RefSeq" id="WP_280322451.1">
    <property type="nucleotide sequence ID" value="NZ_CP118605.1"/>
</dbReference>
<dbReference type="Gene3D" id="1.20.1600.10">
    <property type="entry name" value="Outer membrane efflux proteins (OEP)"/>
    <property type="match status" value="1"/>
</dbReference>
<dbReference type="PANTHER" id="PTHR30203:SF24">
    <property type="entry name" value="BLR4935 PROTEIN"/>
    <property type="match status" value="1"/>
</dbReference>
<evidence type="ECO:0000256" key="1">
    <source>
        <dbReference type="ARBA" id="ARBA00007613"/>
    </source>
</evidence>
<dbReference type="InterPro" id="IPR010131">
    <property type="entry name" value="MdtP/NodT-like"/>
</dbReference>
<gene>
    <name evidence="3" type="ORF">PVT68_09225</name>
</gene>
<proteinExistence type="inferred from homology"/>
<keyword evidence="2" id="KW-0732">Signal</keyword>
<sequence length="436" mass="46997">MCILTTPSVRCLYFSMGLLATAALVLLLSPSVSAAALVPPSPLSLQQAIRRTLQRNPSLAVFDFRDRALSGRAQTAALRPAINLDAELENFAGSDGGENAEFTVALSSVIELDGKRDARVAAVNSERLLLDMERQIRALDLLGEITRRFVRVLAGSEREALASDAVRLALDTLNAVNARVSAGGAPQAEKWRAQASLARARLALNGAQQALRADRIALAAMWGDLSAEFSVAGSALYDVGVAGDFATFFQWLEESPRLARFASEERVAAAQLRLARTSASADIGWSLGVRQSRETDSTSLVAGVIVPLFSGNRARGEIASAQAVLGGISPEREAARLNFYTQLNRAFSLRAQAIDSVRQLRAEIIPAQMRALEETERYYRAGRYGYQEWVSAREELLDARRALIDEATRALLAAAEIEQLTAASVSAQPVSPATEK</sequence>
<protein>
    <submittedName>
        <fullName evidence="3">TolC family protein</fullName>
    </submittedName>
</protein>
<dbReference type="Pfam" id="PF02321">
    <property type="entry name" value="OEP"/>
    <property type="match status" value="2"/>
</dbReference>
<dbReference type="PANTHER" id="PTHR30203">
    <property type="entry name" value="OUTER MEMBRANE CATION EFFLUX PROTEIN"/>
    <property type="match status" value="1"/>
</dbReference>
<dbReference type="EMBL" id="CP118605">
    <property type="protein sequence ID" value="WGL18463.1"/>
    <property type="molecule type" value="Genomic_DNA"/>
</dbReference>